<dbReference type="PROSITE" id="PS50255">
    <property type="entry name" value="CYTOCHROME_B5_2"/>
    <property type="match status" value="1"/>
</dbReference>
<dbReference type="InterPro" id="IPR036188">
    <property type="entry name" value="FAD/NAD-bd_sf"/>
</dbReference>
<dbReference type="Gene3D" id="3.10.120.10">
    <property type="entry name" value="Cytochrome b5-like heme/steroid binding domain"/>
    <property type="match status" value="1"/>
</dbReference>
<evidence type="ECO:0000313" key="14">
    <source>
        <dbReference type="EMBL" id="KAJ3167233.1"/>
    </source>
</evidence>
<evidence type="ECO:0000256" key="9">
    <source>
        <dbReference type="ARBA" id="ARBA00050832"/>
    </source>
</evidence>
<dbReference type="GO" id="GO:0020037">
    <property type="term" value="F:heme binding"/>
    <property type="evidence" value="ECO:0007669"/>
    <property type="project" value="InterPro"/>
</dbReference>
<evidence type="ECO:0000313" key="15">
    <source>
        <dbReference type="Proteomes" id="UP001212152"/>
    </source>
</evidence>
<evidence type="ECO:0000256" key="11">
    <source>
        <dbReference type="ARBA" id="ARBA00077246"/>
    </source>
</evidence>
<dbReference type="PANTHER" id="PTHR43400">
    <property type="entry name" value="FUMARATE REDUCTASE"/>
    <property type="match status" value="1"/>
</dbReference>
<dbReference type="PRINTS" id="PR00363">
    <property type="entry name" value="CYTOCHROMEB5"/>
</dbReference>
<comment type="cofactor">
    <cofactor evidence="1">
        <name>FAD</name>
        <dbReference type="ChEBI" id="CHEBI:57692"/>
    </cofactor>
</comment>
<keyword evidence="6" id="KW-0274">FAD</keyword>
<protein>
    <recommendedName>
        <fullName evidence="10">fumarate reductase (NADH)</fullName>
        <ecNumber evidence="10">1.3.1.6</ecNumber>
    </recommendedName>
    <alternativeName>
        <fullName evidence="11">NADH-dependent fumarate reductase</fullName>
    </alternativeName>
</protein>
<dbReference type="Pfam" id="PF00890">
    <property type="entry name" value="FAD_binding_2"/>
    <property type="match status" value="1"/>
</dbReference>
<dbReference type="GO" id="GO:0016156">
    <property type="term" value="F:fumarate reductase (NADH) activity"/>
    <property type="evidence" value="ECO:0007669"/>
    <property type="project" value="UniProtKB-EC"/>
</dbReference>
<dbReference type="InterPro" id="IPR027477">
    <property type="entry name" value="Succ_DH/fumarate_Rdtase_cat_sf"/>
</dbReference>
<dbReference type="FunFam" id="3.10.120.10:FF:000007">
    <property type="entry name" value="Sulfite oxidase, mitochondrial"/>
    <property type="match status" value="1"/>
</dbReference>
<dbReference type="FunFam" id="3.90.700.10:FF:000007">
    <property type="entry name" value="NADH-dependent fumarate reductase"/>
    <property type="match status" value="1"/>
</dbReference>
<comment type="caution">
    <text evidence="14">The sequence shown here is derived from an EMBL/GenBank/DDBJ whole genome shotgun (WGS) entry which is preliminary data.</text>
</comment>
<evidence type="ECO:0000256" key="12">
    <source>
        <dbReference type="SAM" id="MobiDB-lite"/>
    </source>
</evidence>
<dbReference type="GO" id="GO:0046872">
    <property type="term" value="F:metal ion binding"/>
    <property type="evidence" value="ECO:0007669"/>
    <property type="project" value="UniProtKB-KW"/>
</dbReference>
<dbReference type="InterPro" id="IPR050315">
    <property type="entry name" value="FAD-oxidoreductase_2"/>
</dbReference>
<dbReference type="Gene3D" id="3.90.700.10">
    <property type="entry name" value="Succinate dehydrogenase/fumarate reductase flavoprotein, catalytic domain"/>
    <property type="match status" value="1"/>
</dbReference>
<dbReference type="InterPro" id="IPR010960">
    <property type="entry name" value="Flavocytochrome_c"/>
</dbReference>
<dbReference type="InterPro" id="IPR018506">
    <property type="entry name" value="Cyt_B5_heme-BS"/>
</dbReference>
<dbReference type="SUPFAM" id="SSF56425">
    <property type="entry name" value="Succinate dehydrogenase/fumarate reductase flavoprotein, catalytic domain"/>
    <property type="match status" value="1"/>
</dbReference>
<evidence type="ECO:0000256" key="1">
    <source>
        <dbReference type="ARBA" id="ARBA00001974"/>
    </source>
</evidence>
<gene>
    <name evidence="14" type="ORF">HDU87_001722</name>
</gene>
<dbReference type="InterPro" id="IPR036400">
    <property type="entry name" value="Cyt_B5-like_heme/steroid_sf"/>
</dbReference>
<dbReference type="AlphaFoldDB" id="A0AAD5TBG1"/>
<organism evidence="14 15">
    <name type="scientific">Geranomyces variabilis</name>
    <dbReference type="NCBI Taxonomy" id="109894"/>
    <lineage>
        <taxon>Eukaryota</taxon>
        <taxon>Fungi</taxon>
        <taxon>Fungi incertae sedis</taxon>
        <taxon>Chytridiomycota</taxon>
        <taxon>Chytridiomycota incertae sedis</taxon>
        <taxon>Chytridiomycetes</taxon>
        <taxon>Spizellomycetales</taxon>
        <taxon>Powellomycetaceae</taxon>
        <taxon>Geranomyces</taxon>
    </lineage>
</organism>
<dbReference type="InterPro" id="IPR003953">
    <property type="entry name" value="FAD-dep_OxRdtase_2_FAD-bd"/>
</dbReference>
<dbReference type="PROSITE" id="PS00191">
    <property type="entry name" value="CYTOCHROME_B5_1"/>
    <property type="match status" value="1"/>
</dbReference>
<feature type="region of interest" description="Disordered" evidence="12">
    <location>
        <begin position="500"/>
        <end position="536"/>
    </location>
</feature>
<evidence type="ECO:0000256" key="3">
    <source>
        <dbReference type="ARBA" id="ARBA00022617"/>
    </source>
</evidence>
<dbReference type="GO" id="GO:0010181">
    <property type="term" value="F:FMN binding"/>
    <property type="evidence" value="ECO:0007669"/>
    <property type="project" value="InterPro"/>
</dbReference>
<evidence type="ECO:0000256" key="6">
    <source>
        <dbReference type="ARBA" id="ARBA00022827"/>
    </source>
</evidence>
<feature type="domain" description="Cytochrome b5 heme-binding" evidence="13">
    <location>
        <begin position="538"/>
        <end position="614"/>
    </location>
</feature>
<evidence type="ECO:0000256" key="10">
    <source>
        <dbReference type="ARBA" id="ARBA00067004"/>
    </source>
</evidence>
<keyword evidence="8" id="KW-0408">Iron</keyword>
<keyword evidence="15" id="KW-1185">Reference proteome</keyword>
<reference evidence="14" key="1">
    <citation type="submission" date="2020-05" db="EMBL/GenBank/DDBJ databases">
        <title>Phylogenomic resolution of chytrid fungi.</title>
        <authorList>
            <person name="Stajich J.E."/>
            <person name="Amses K."/>
            <person name="Simmons R."/>
            <person name="Seto K."/>
            <person name="Myers J."/>
            <person name="Bonds A."/>
            <person name="Quandt C.A."/>
            <person name="Barry K."/>
            <person name="Liu P."/>
            <person name="Grigoriev I."/>
            <person name="Longcore J.E."/>
            <person name="James T.Y."/>
        </authorList>
    </citation>
    <scope>NUCLEOTIDE SEQUENCE</scope>
    <source>
        <strain evidence="14">JEL0379</strain>
    </source>
</reference>
<evidence type="ECO:0000256" key="8">
    <source>
        <dbReference type="ARBA" id="ARBA00023004"/>
    </source>
</evidence>
<sequence>MAAPHVIVVGGGLAGLSAAHTILERGGNVILLDKNPFLGGNSTKATSGINGAGTATQRKLGVPDTSEIFYEDSAKSARDLIVPPLTKVLTYESGAAVEWIQDKFQVDLSLVSRLGGHSQPRTHRGKEMFPGMTITYALMERLEDVAAAEPTRAKVIKKADVKKILREGEKVIGVEYFREGKTYKESGPVIIATGGYAADFTDTSLLKKYRPELCHLPTTNGDHCTGDGIKLTEAIGGNTLHMEKVQVHPTGLVDPNEPDAKVKFLAAEALRGVGGLLLDANGHRFCDELGHRDYVTGMMWKHKGPFRLVLNGKAGKEIEWHCKHYMGRGLMKHFKSADALAKEMGIQKDVLDSTFTKYNEIARTKNDPFGKKFFHNLPWKGEDEFFVAVVTPVLHFTMGGIQIDEFSNVLKQGGKNVEGLFACGEVAGGVHGANRLGGSSLLGCVVYGRVAGATAASYLLQDLSRNNASRRIGGIAGHLAGTPVTISVNGLHITLSADGQQGHSNAAAGTDDSAADQTEARPTEANTGPEPKAAPPLQKDYTLEEVAKHNTEQDVWVVVNGQVLDATTFLKDHPGGKKAILLYAGKDATEEFNMLHNKNVVAKYAPHIVLGNLKK</sequence>
<dbReference type="Gene3D" id="3.50.50.60">
    <property type="entry name" value="FAD/NAD(P)-binding domain"/>
    <property type="match status" value="1"/>
</dbReference>
<accession>A0AAD5TBG1</accession>
<evidence type="ECO:0000256" key="5">
    <source>
        <dbReference type="ARBA" id="ARBA00022723"/>
    </source>
</evidence>
<dbReference type="NCBIfam" id="TIGR01813">
    <property type="entry name" value="flavo_cyto_c"/>
    <property type="match status" value="1"/>
</dbReference>
<keyword evidence="4" id="KW-0285">Flavoprotein</keyword>
<keyword evidence="7" id="KW-0560">Oxidoreductase</keyword>
<dbReference type="Pfam" id="PF00173">
    <property type="entry name" value="Cyt-b5"/>
    <property type="match status" value="1"/>
</dbReference>
<dbReference type="Proteomes" id="UP001212152">
    <property type="component" value="Unassembled WGS sequence"/>
</dbReference>
<dbReference type="EC" id="1.3.1.6" evidence="10"/>
<dbReference type="SUPFAM" id="SSF51905">
    <property type="entry name" value="FAD/NAD(P)-binding domain"/>
    <property type="match status" value="1"/>
</dbReference>
<evidence type="ECO:0000256" key="2">
    <source>
        <dbReference type="ARBA" id="ARBA00008040"/>
    </source>
</evidence>
<dbReference type="PANTHER" id="PTHR43400:SF1">
    <property type="entry name" value="FUMARATE REDUCTASE"/>
    <property type="match status" value="1"/>
</dbReference>
<dbReference type="InterPro" id="IPR001199">
    <property type="entry name" value="Cyt_B5-like_heme/steroid-bd"/>
</dbReference>
<evidence type="ECO:0000259" key="13">
    <source>
        <dbReference type="PROSITE" id="PS50255"/>
    </source>
</evidence>
<proteinExistence type="inferred from homology"/>
<dbReference type="SMART" id="SM01117">
    <property type="entry name" value="Cyt-b5"/>
    <property type="match status" value="1"/>
</dbReference>
<comment type="catalytic activity">
    <reaction evidence="9">
        <text>succinate + NAD(+) = fumarate + NADH + H(+)</text>
        <dbReference type="Rhea" id="RHEA:18281"/>
        <dbReference type="ChEBI" id="CHEBI:15378"/>
        <dbReference type="ChEBI" id="CHEBI:29806"/>
        <dbReference type="ChEBI" id="CHEBI:30031"/>
        <dbReference type="ChEBI" id="CHEBI:57540"/>
        <dbReference type="ChEBI" id="CHEBI:57945"/>
        <dbReference type="EC" id="1.3.1.6"/>
    </reaction>
</comment>
<dbReference type="SUPFAM" id="SSF55856">
    <property type="entry name" value="Cytochrome b5-like heme/steroid binding domain"/>
    <property type="match status" value="1"/>
</dbReference>
<comment type="similarity">
    <text evidence="2">Belongs to the FAD-dependent oxidoreductase 2 family. FRD/SDH subfamily.</text>
</comment>
<keyword evidence="3" id="KW-0349">Heme</keyword>
<evidence type="ECO:0000256" key="4">
    <source>
        <dbReference type="ARBA" id="ARBA00022630"/>
    </source>
</evidence>
<dbReference type="EMBL" id="JADGJQ010000146">
    <property type="protein sequence ID" value="KAJ3167233.1"/>
    <property type="molecule type" value="Genomic_DNA"/>
</dbReference>
<name>A0AAD5TBG1_9FUNG</name>
<keyword evidence="5" id="KW-0479">Metal-binding</keyword>
<evidence type="ECO:0000256" key="7">
    <source>
        <dbReference type="ARBA" id="ARBA00023002"/>
    </source>
</evidence>